<sequence length="192" mass="20897">VLSNRLLYAIGILGFAVLLVYALLQELDRNEAQLLSSISGVIQATPSAGSAIVKTDNAYVMLFKPGSSQPDAVKVMNPFLPPTTFQIGQEDSTGLLEGNYRLLVITDKDGNPERPAPGESTGQLTRPLPLGSEGIEYVLDRSFRGFPQELLIERRTDPSLNIRGTVDVIPKLRDQIDSGDRMVIMLFDPALG</sequence>
<evidence type="ECO:0000256" key="2">
    <source>
        <dbReference type="SAM" id="Phobius"/>
    </source>
</evidence>
<keyword evidence="2" id="KW-0812">Transmembrane</keyword>
<evidence type="ECO:0000256" key="1">
    <source>
        <dbReference type="SAM" id="MobiDB-lite"/>
    </source>
</evidence>
<reference evidence="3" key="1">
    <citation type="submission" date="2018-05" db="EMBL/GenBank/DDBJ databases">
        <authorList>
            <person name="Lanie J.A."/>
            <person name="Ng W.-L."/>
            <person name="Kazmierczak K.M."/>
            <person name="Andrzejewski T.M."/>
            <person name="Davidsen T.M."/>
            <person name="Wayne K.J."/>
            <person name="Tettelin H."/>
            <person name="Glass J.I."/>
            <person name="Rusch D."/>
            <person name="Podicherti R."/>
            <person name="Tsui H.-C.T."/>
            <person name="Winkler M.E."/>
        </authorList>
    </citation>
    <scope>NUCLEOTIDE SEQUENCE</scope>
</reference>
<feature type="region of interest" description="Disordered" evidence="1">
    <location>
        <begin position="108"/>
        <end position="127"/>
    </location>
</feature>
<dbReference type="EMBL" id="UINC01150747">
    <property type="protein sequence ID" value="SVD43954.1"/>
    <property type="molecule type" value="Genomic_DNA"/>
</dbReference>
<proteinExistence type="predicted"/>
<organism evidence="3">
    <name type="scientific">marine metagenome</name>
    <dbReference type="NCBI Taxonomy" id="408172"/>
    <lineage>
        <taxon>unclassified sequences</taxon>
        <taxon>metagenomes</taxon>
        <taxon>ecological metagenomes</taxon>
    </lineage>
</organism>
<feature type="transmembrane region" description="Helical" evidence="2">
    <location>
        <begin position="6"/>
        <end position="24"/>
    </location>
</feature>
<accession>A0A382VBT3</accession>
<name>A0A382VBT3_9ZZZZ</name>
<evidence type="ECO:0000313" key="3">
    <source>
        <dbReference type="EMBL" id="SVD43954.1"/>
    </source>
</evidence>
<dbReference type="AlphaFoldDB" id="A0A382VBT3"/>
<protein>
    <submittedName>
        <fullName evidence="3">Uncharacterized protein</fullName>
    </submittedName>
</protein>
<keyword evidence="2" id="KW-1133">Transmembrane helix</keyword>
<feature type="non-terminal residue" evidence="3">
    <location>
        <position position="1"/>
    </location>
</feature>
<feature type="non-terminal residue" evidence="3">
    <location>
        <position position="192"/>
    </location>
</feature>
<gene>
    <name evidence="3" type="ORF">METZ01_LOCUS396808</name>
</gene>
<keyword evidence="2" id="KW-0472">Membrane</keyword>